<reference evidence="2" key="1">
    <citation type="journal article" date="2019" name="Curr. Biol.">
        <title>Genome Sequence of Striga asiatica Provides Insight into the Evolution of Plant Parasitism.</title>
        <authorList>
            <person name="Yoshida S."/>
            <person name="Kim S."/>
            <person name="Wafula E.K."/>
            <person name="Tanskanen J."/>
            <person name="Kim Y.M."/>
            <person name="Honaas L."/>
            <person name="Yang Z."/>
            <person name="Spallek T."/>
            <person name="Conn C.E."/>
            <person name="Ichihashi Y."/>
            <person name="Cheong K."/>
            <person name="Cui S."/>
            <person name="Der J.P."/>
            <person name="Gundlach H."/>
            <person name="Jiao Y."/>
            <person name="Hori C."/>
            <person name="Ishida J.K."/>
            <person name="Kasahara H."/>
            <person name="Kiba T."/>
            <person name="Kim M.S."/>
            <person name="Koo N."/>
            <person name="Laohavisit A."/>
            <person name="Lee Y.H."/>
            <person name="Lumba S."/>
            <person name="McCourt P."/>
            <person name="Mortimer J.C."/>
            <person name="Mutuku J.M."/>
            <person name="Nomura T."/>
            <person name="Sasaki-Sekimoto Y."/>
            <person name="Seto Y."/>
            <person name="Wang Y."/>
            <person name="Wakatake T."/>
            <person name="Sakakibara H."/>
            <person name="Demura T."/>
            <person name="Yamaguchi S."/>
            <person name="Yoneyama K."/>
            <person name="Manabe R.I."/>
            <person name="Nelson D.C."/>
            <person name="Schulman A.H."/>
            <person name="Timko M.P."/>
            <person name="dePamphilis C.W."/>
            <person name="Choi D."/>
            <person name="Shirasu K."/>
        </authorList>
    </citation>
    <scope>NUCLEOTIDE SEQUENCE [LARGE SCALE GENOMIC DNA]</scope>
    <source>
        <strain evidence="2">cv. UVA1</strain>
    </source>
</reference>
<evidence type="ECO:0000313" key="1">
    <source>
        <dbReference type="EMBL" id="GER29027.1"/>
    </source>
</evidence>
<comment type="caution">
    <text evidence="1">The sequence shown here is derived from an EMBL/GenBank/DDBJ whole genome shotgun (WGS) entry which is preliminary data.</text>
</comment>
<organism evidence="1 2">
    <name type="scientific">Striga asiatica</name>
    <name type="common">Asiatic witchweed</name>
    <name type="synonym">Buchnera asiatica</name>
    <dbReference type="NCBI Taxonomy" id="4170"/>
    <lineage>
        <taxon>Eukaryota</taxon>
        <taxon>Viridiplantae</taxon>
        <taxon>Streptophyta</taxon>
        <taxon>Embryophyta</taxon>
        <taxon>Tracheophyta</taxon>
        <taxon>Spermatophyta</taxon>
        <taxon>Magnoliopsida</taxon>
        <taxon>eudicotyledons</taxon>
        <taxon>Gunneridae</taxon>
        <taxon>Pentapetalae</taxon>
        <taxon>asterids</taxon>
        <taxon>lamiids</taxon>
        <taxon>Lamiales</taxon>
        <taxon>Orobanchaceae</taxon>
        <taxon>Buchnereae</taxon>
        <taxon>Striga</taxon>
    </lineage>
</organism>
<keyword evidence="1" id="KW-0489">Methyltransferase</keyword>
<keyword evidence="2" id="KW-1185">Reference proteome</keyword>
<sequence>MAESSLDQNRNKGLIYELQTLKSGQQFLLFSGQIRLLLCPRCLLLGPHLLLGLQSHHFLLEIGRFRLKLLFGRFMRRPLVAEVGDQDGRLSNRYLLELDLPLHLVLERTDRSHVDLMLVDHRVGLLCILLRPFVGVDPSDRARAMKPAASPSTEYTTDRPCIVPHLGPSKILVA</sequence>
<gene>
    <name evidence="1" type="ORF">STAS_04857</name>
</gene>
<dbReference type="EMBL" id="BKCP01003335">
    <property type="protein sequence ID" value="GER29027.1"/>
    <property type="molecule type" value="Genomic_DNA"/>
</dbReference>
<keyword evidence="1" id="KW-0808">Transferase</keyword>
<accession>A0A5A7P8S8</accession>
<evidence type="ECO:0000313" key="2">
    <source>
        <dbReference type="Proteomes" id="UP000325081"/>
    </source>
</evidence>
<dbReference type="AlphaFoldDB" id="A0A5A7P8S8"/>
<proteinExistence type="predicted"/>
<dbReference type="GO" id="GO:0032259">
    <property type="term" value="P:methylation"/>
    <property type="evidence" value="ECO:0007669"/>
    <property type="project" value="UniProtKB-KW"/>
</dbReference>
<protein>
    <submittedName>
        <fullName evidence="1">3-methyl-2-oxobutanoate hydroxymethyltransferase</fullName>
    </submittedName>
</protein>
<dbReference type="GO" id="GO:0008168">
    <property type="term" value="F:methyltransferase activity"/>
    <property type="evidence" value="ECO:0007669"/>
    <property type="project" value="UniProtKB-KW"/>
</dbReference>
<name>A0A5A7P8S8_STRAF</name>
<dbReference type="Proteomes" id="UP000325081">
    <property type="component" value="Unassembled WGS sequence"/>
</dbReference>